<protein>
    <submittedName>
        <fullName evidence="2">Uncharacterized protein</fullName>
    </submittedName>
</protein>
<name>A0A507F3L3_9FUNG</name>
<dbReference type="EMBL" id="QEAP01000291">
    <property type="protein sequence ID" value="TPX70275.1"/>
    <property type="molecule type" value="Genomic_DNA"/>
</dbReference>
<evidence type="ECO:0000256" key="1">
    <source>
        <dbReference type="SAM" id="MobiDB-lite"/>
    </source>
</evidence>
<feature type="region of interest" description="Disordered" evidence="1">
    <location>
        <begin position="53"/>
        <end position="116"/>
    </location>
</feature>
<dbReference type="OrthoDB" id="2158617at2759"/>
<accession>A0A507F3L3</accession>
<dbReference type="AlphaFoldDB" id="A0A507F3L3"/>
<comment type="caution">
    <text evidence="2">The sequence shown here is derived from an EMBL/GenBank/DDBJ whole genome shotgun (WGS) entry which is preliminary data.</text>
</comment>
<gene>
    <name evidence="2" type="ORF">CcCBS67573_g06602</name>
</gene>
<organism evidence="2 3">
    <name type="scientific">Chytriomyces confervae</name>
    <dbReference type="NCBI Taxonomy" id="246404"/>
    <lineage>
        <taxon>Eukaryota</taxon>
        <taxon>Fungi</taxon>
        <taxon>Fungi incertae sedis</taxon>
        <taxon>Chytridiomycota</taxon>
        <taxon>Chytridiomycota incertae sedis</taxon>
        <taxon>Chytridiomycetes</taxon>
        <taxon>Chytridiales</taxon>
        <taxon>Chytriomycetaceae</taxon>
        <taxon>Chytriomyces</taxon>
    </lineage>
</organism>
<keyword evidence="3" id="KW-1185">Reference proteome</keyword>
<evidence type="ECO:0000313" key="2">
    <source>
        <dbReference type="EMBL" id="TPX70275.1"/>
    </source>
</evidence>
<dbReference type="Proteomes" id="UP000320333">
    <property type="component" value="Unassembled WGS sequence"/>
</dbReference>
<feature type="compositionally biased region" description="Low complexity" evidence="1">
    <location>
        <begin position="101"/>
        <end position="116"/>
    </location>
</feature>
<feature type="compositionally biased region" description="Low complexity" evidence="1">
    <location>
        <begin position="71"/>
        <end position="89"/>
    </location>
</feature>
<sequence>MDFLKQAEKALSSDAAQSAIKFLDSEKGSQVIDQVSHTVAPKAQADMAASALKGYVHSHNQSANASGHGGAIQQPQQQQPIGGQSEGQGHFVEPSGPPPSGAGAPAQGHAAAAGGNPLMDLAAGFLKR</sequence>
<reference evidence="2 3" key="1">
    <citation type="journal article" date="2019" name="Sci. Rep.">
        <title>Comparative genomics of chytrid fungi reveal insights into the obligate biotrophic and pathogenic lifestyle of Synchytrium endobioticum.</title>
        <authorList>
            <person name="van de Vossenberg B.T.L.H."/>
            <person name="Warris S."/>
            <person name="Nguyen H.D.T."/>
            <person name="van Gent-Pelzer M.P.E."/>
            <person name="Joly D.L."/>
            <person name="van de Geest H.C."/>
            <person name="Bonants P.J.M."/>
            <person name="Smith D.S."/>
            <person name="Levesque C.A."/>
            <person name="van der Lee T.A.J."/>
        </authorList>
    </citation>
    <scope>NUCLEOTIDE SEQUENCE [LARGE SCALE GENOMIC DNA]</scope>
    <source>
        <strain evidence="2 3">CBS 675.73</strain>
    </source>
</reference>
<proteinExistence type="predicted"/>
<evidence type="ECO:0000313" key="3">
    <source>
        <dbReference type="Proteomes" id="UP000320333"/>
    </source>
</evidence>